<dbReference type="Pfam" id="PF05580">
    <property type="entry name" value="Peptidase_S55"/>
    <property type="match status" value="1"/>
</dbReference>
<dbReference type="InterPro" id="IPR008763">
    <property type="entry name" value="Peptidase_S55"/>
</dbReference>
<feature type="domain" description="PDZ" evidence="2">
    <location>
        <begin position="65"/>
        <end position="161"/>
    </location>
</feature>
<dbReference type="InterPro" id="IPR036034">
    <property type="entry name" value="PDZ_sf"/>
</dbReference>
<accession>A0A1M4XMK6</accession>
<keyword evidence="1" id="KW-1133">Transmembrane helix</keyword>
<dbReference type="Gene3D" id="2.30.42.10">
    <property type="match status" value="1"/>
</dbReference>
<dbReference type="NCBIfam" id="TIGR02860">
    <property type="entry name" value="spore_IV_B"/>
    <property type="match status" value="1"/>
</dbReference>
<dbReference type="PROSITE" id="PS50106">
    <property type="entry name" value="PDZ"/>
    <property type="match status" value="1"/>
</dbReference>
<organism evidence="4 5">
    <name type="scientific">Clostridium fallax</name>
    <dbReference type="NCBI Taxonomy" id="1533"/>
    <lineage>
        <taxon>Bacteria</taxon>
        <taxon>Bacillati</taxon>
        <taxon>Bacillota</taxon>
        <taxon>Clostridia</taxon>
        <taxon>Eubacteriales</taxon>
        <taxon>Clostridiaceae</taxon>
        <taxon>Clostridium</taxon>
    </lineage>
</organism>
<evidence type="ECO:0000259" key="2">
    <source>
        <dbReference type="PROSITE" id="PS50106"/>
    </source>
</evidence>
<keyword evidence="5" id="KW-1185">Reference proteome</keyword>
<dbReference type="OrthoDB" id="9765242at2"/>
<gene>
    <name evidence="4" type="ORF">SAMN05443638_11926</name>
</gene>
<reference evidence="4 5" key="1">
    <citation type="submission" date="2016-11" db="EMBL/GenBank/DDBJ databases">
        <authorList>
            <person name="Jaros S."/>
            <person name="Januszkiewicz K."/>
            <person name="Wedrychowicz H."/>
        </authorList>
    </citation>
    <scope>NUCLEOTIDE SEQUENCE [LARGE SCALE GENOMIC DNA]</scope>
    <source>
        <strain evidence="4 5">DSM 2631</strain>
    </source>
</reference>
<dbReference type="SUPFAM" id="SSF50156">
    <property type="entry name" value="PDZ domain-like"/>
    <property type="match status" value="1"/>
</dbReference>
<dbReference type="AlphaFoldDB" id="A0A1M4XMK6"/>
<evidence type="ECO:0000256" key="1">
    <source>
        <dbReference type="SAM" id="Phobius"/>
    </source>
</evidence>
<dbReference type="SMART" id="SM00228">
    <property type="entry name" value="PDZ"/>
    <property type="match status" value="1"/>
</dbReference>
<dbReference type="PROSITE" id="PS51494">
    <property type="entry name" value="SPOIVB"/>
    <property type="match status" value="1"/>
</dbReference>
<protein>
    <submittedName>
        <fullName evidence="4">Stage IV sporulation protein B</fullName>
    </submittedName>
</protein>
<proteinExistence type="predicted"/>
<dbReference type="STRING" id="1533.SAMN05443638_11926"/>
<dbReference type="InterPro" id="IPR009003">
    <property type="entry name" value="Peptidase_S1_PA"/>
</dbReference>
<feature type="transmembrane region" description="Helical" evidence="1">
    <location>
        <begin position="12"/>
        <end position="30"/>
    </location>
</feature>
<dbReference type="RefSeq" id="WP_072896705.1">
    <property type="nucleotide sequence ID" value="NZ_FQVM01000019.1"/>
</dbReference>
<sequence length="382" mass="42217">MKKFFKKNLKYITIPLILFVFYVISSNFVLPNISQNFNKDNLINRIPKSFLKAEAVNGTATIRDKKDIELYPGGGCLGIKVSTSGVLVVGFSDIDTTNGKVSSTSREAGIQVGDIILKINDTNLENTKHLIEILSKTKDDSIKLLLDRDGDKIKVKVNVVKDENKAKIGLWVRDSTAGIGTLTFYEEKSNKFGALGHPITDVDTNSIIKIKDGRVIDSAVLSVRKGQRGTPGELKSIFVNEEKYFGEINKNTISGIFGSGKREMLKKCQLKPLKVGYKEEIKEGKAQIISTVDENGPKYYDIEIVKLLSQDKPSPKSMIIKVTDEELLKKTGGIVQGMSGSPIIQDGKIVGAVTHVLVNKPDVGYGIYIEWMLEEVGILKKY</sequence>
<dbReference type="InterPro" id="IPR014219">
    <property type="entry name" value="SpoIVB"/>
</dbReference>
<evidence type="ECO:0000313" key="5">
    <source>
        <dbReference type="Proteomes" id="UP000184035"/>
    </source>
</evidence>
<dbReference type="EMBL" id="FQVM01000019">
    <property type="protein sequence ID" value="SHE94432.1"/>
    <property type="molecule type" value="Genomic_DNA"/>
</dbReference>
<dbReference type="InterPro" id="IPR041489">
    <property type="entry name" value="PDZ_6"/>
</dbReference>
<keyword evidence="1" id="KW-0472">Membrane</keyword>
<dbReference type="SUPFAM" id="SSF50494">
    <property type="entry name" value="Trypsin-like serine proteases"/>
    <property type="match status" value="1"/>
</dbReference>
<dbReference type="Proteomes" id="UP000184035">
    <property type="component" value="Unassembled WGS sequence"/>
</dbReference>
<name>A0A1M4XMK6_9CLOT</name>
<evidence type="ECO:0000259" key="3">
    <source>
        <dbReference type="PROSITE" id="PS51494"/>
    </source>
</evidence>
<feature type="domain" description="Peptidase S55" evidence="3">
    <location>
        <begin position="149"/>
        <end position="382"/>
    </location>
</feature>
<evidence type="ECO:0000313" key="4">
    <source>
        <dbReference type="EMBL" id="SHE94432.1"/>
    </source>
</evidence>
<keyword evidence="1" id="KW-0812">Transmembrane</keyword>
<dbReference type="Pfam" id="PF17820">
    <property type="entry name" value="PDZ_6"/>
    <property type="match status" value="1"/>
</dbReference>
<dbReference type="InterPro" id="IPR001478">
    <property type="entry name" value="PDZ"/>
</dbReference>